<dbReference type="SUPFAM" id="SSF53448">
    <property type="entry name" value="Nucleotide-diphospho-sugar transferases"/>
    <property type="match status" value="1"/>
</dbReference>
<dbReference type="Gene3D" id="3.90.550.10">
    <property type="entry name" value="Spore Coat Polysaccharide Biosynthesis Protein SpsA, Chain A"/>
    <property type="match status" value="1"/>
</dbReference>
<organism evidence="1 2">
    <name type="scientific">Benzoatithermus flavus</name>
    <dbReference type="NCBI Taxonomy" id="3108223"/>
    <lineage>
        <taxon>Bacteria</taxon>
        <taxon>Pseudomonadati</taxon>
        <taxon>Pseudomonadota</taxon>
        <taxon>Alphaproteobacteria</taxon>
        <taxon>Geminicoccales</taxon>
        <taxon>Geminicoccaceae</taxon>
        <taxon>Benzoatithermus</taxon>
    </lineage>
</organism>
<dbReference type="InterPro" id="IPR029044">
    <property type="entry name" value="Nucleotide-diphossugar_trans"/>
</dbReference>
<dbReference type="Proteomes" id="UP001375743">
    <property type="component" value="Unassembled WGS sequence"/>
</dbReference>
<evidence type="ECO:0000313" key="2">
    <source>
        <dbReference type="Proteomes" id="UP001375743"/>
    </source>
</evidence>
<name>A0ABU8XQN0_9PROT</name>
<gene>
    <name evidence="1" type="ORF">U1T56_10205</name>
</gene>
<proteinExistence type="predicted"/>
<sequence>MKPCVFIHTNHKQYIGAVVSMHSMRRNSKHADKFDVKLIELKDHMDIFGKYEGREYNRDNDTRTWLNEDLQSFTPLRFMPPELMGYEGRAVVVDPDVFAVGDVWELLARDMQGKAIMCRTRGNPPHFASSVMLLDCAKLKHWKVAEDFDKLFRREREYKTWMNLGYEDPSTIGLIEPEWNDFDKLTSRTKMIHNTRRRTQPWKSGLPVDFVPAENDPRNPLMLLSRLRRKLFGEYAFLGSYKEHPDERQTQLFFAYVKECLENGLLTEEIVKEHMAANHVRHDAFEVIKRTPPVEQVLARAA</sequence>
<comment type="caution">
    <text evidence="1">The sequence shown here is derived from an EMBL/GenBank/DDBJ whole genome shotgun (WGS) entry which is preliminary data.</text>
</comment>
<dbReference type="EMBL" id="JBBLZC010000008">
    <property type="protein sequence ID" value="MEK0083525.1"/>
    <property type="molecule type" value="Genomic_DNA"/>
</dbReference>
<protein>
    <submittedName>
        <fullName evidence="1">Uncharacterized protein</fullName>
    </submittedName>
</protein>
<evidence type="ECO:0000313" key="1">
    <source>
        <dbReference type="EMBL" id="MEK0083525.1"/>
    </source>
</evidence>
<dbReference type="RefSeq" id="WP_418159373.1">
    <property type="nucleotide sequence ID" value="NZ_JBBLZC010000008.1"/>
</dbReference>
<reference evidence="1 2" key="1">
    <citation type="submission" date="2024-01" db="EMBL/GenBank/DDBJ databases">
        <title>Multi-omics insights into the function and evolution of sodium benzoate biodegradation pathways in Benzoatithermus flavus gen. nov., sp. nov. from hot spring.</title>
        <authorList>
            <person name="Hu C.-J."/>
            <person name="Li W.-J."/>
        </authorList>
    </citation>
    <scope>NUCLEOTIDE SEQUENCE [LARGE SCALE GENOMIC DNA]</scope>
    <source>
        <strain evidence="1 2">SYSU G07066</strain>
    </source>
</reference>
<keyword evidence="2" id="KW-1185">Reference proteome</keyword>
<accession>A0ABU8XQN0</accession>